<dbReference type="GO" id="GO:0006629">
    <property type="term" value="P:lipid metabolic process"/>
    <property type="evidence" value="ECO:0007669"/>
    <property type="project" value="InterPro"/>
</dbReference>
<evidence type="ECO:0000313" key="4">
    <source>
        <dbReference type="Proteomes" id="UP000516361"/>
    </source>
</evidence>
<organism evidence="3 4">
    <name type="scientific">Tepiditoga spiralis</name>
    <dbReference type="NCBI Taxonomy" id="2108365"/>
    <lineage>
        <taxon>Bacteria</taxon>
        <taxon>Thermotogati</taxon>
        <taxon>Thermotogota</taxon>
        <taxon>Thermotogae</taxon>
        <taxon>Petrotogales</taxon>
        <taxon>Petrotogaceae</taxon>
        <taxon>Tepiditoga</taxon>
    </lineage>
</organism>
<dbReference type="KEGG" id="ocy:OSSY52_18490"/>
<protein>
    <submittedName>
        <fullName evidence="3">Glycerophosphoryl diester phosphodiesterase</fullName>
    </submittedName>
</protein>
<feature type="transmembrane region" description="Helical" evidence="1">
    <location>
        <begin position="69"/>
        <end position="92"/>
    </location>
</feature>
<reference evidence="3 4" key="1">
    <citation type="submission" date="2018-06" db="EMBL/GenBank/DDBJ databases">
        <title>Genome sequencing of Oceanotoga sp. sy52.</title>
        <authorList>
            <person name="Mori K."/>
        </authorList>
    </citation>
    <scope>NUCLEOTIDE SEQUENCE [LARGE SCALE GENOMIC DNA]</scope>
    <source>
        <strain evidence="4">sy52</strain>
    </source>
</reference>
<feature type="transmembrane region" description="Helical" evidence="1">
    <location>
        <begin position="333"/>
        <end position="350"/>
    </location>
</feature>
<dbReference type="Gene3D" id="3.20.20.190">
    <property type="entry name" value="Phosphatidylinositol (PI) phosphodiesterase"/>
    <property type="match status" value="1"/>
</dbReference>
<dbReference type="PANTHER" id="PTHR46211:SF8">
    <property type="entry name" value="PHOSPHODIESTERASE"/>
    <property type="match status" value="1"/>
</dbReference>
<dbReference type="SUPFAM" id="SSF51695">
    <property type="entry name" value="PLC-like phosphodiesterases"/>
    <property type="match status" value="1"/>
</dbReference>
<feature type="transmembrane region" description="Helical" evidence="1">
    <location>
        <begin position="220"/>
        <end position="253"/>
    </location>
</feature>
<dbReference type="InParanoid" id="A0A7G1G565"/>
<dbReference type="AlphaFoldDB" id="A0A7G1G565"/>
<dbReference type="Proteomes" id="UP000516361">
    <property type="component" value="Chromosome"/>
</dbReference>
<proteinExistence type="predicted"/>
<evidence type="ECO:0000259" key="2">
    <source>
        <dbReference type="PROSITE" id="PS51704"/>
    </source>
</evidence>
<sequence length="606" mass="70948">MKNNKKEKYLEIKKVLNIFFKNIYLYISYEIIFKIMSFFIILPIFNGITNYVISKTSSKLFFNNDTFKFFISFQGIITTIILGIIAFIFIYVENAGLIIITYQKKLNELINIKSAIINSLKKLKNTMSLGILQLLLYFLLIVPFLGFGMVPTLIDEYELPTFIEDYIFNNGITTLIYIFVFLFSINYLIKWIFAIHVVVLEDKNFSNSLKRSKELVKGSFWKILGVMLFWQFVILFIIILIIILGVLLITLISGFFGENSIVFEGIEYIFTSLSISSTFLISIFTVPLNMIVITDLYFKRLKSIKNSEFEIKKFKVYNSKFELDKFIKKHIKIVVFILILTIFFMGNYTFSMEKVNFNSKVYVNAHRGDYLSAPENTISAIKVAVKNKADFAEIDVRLTKDNIVVLSHDSSLKRVADKNITVENSFYKDLKDINVGEDYEFDEKIPTLEEVIEYAKNKIKLNIEIKIKNHDYKLVDEVIKLIKKYKFEHECIITSLDYNALKRVKVLYPVLKTGLIMYVKLGKMEPILKNKNIDVFSMEESQIDKRVIETIHKYNKKIFVWTVNDEESMDLFINLGVDGIITDYTDLLVKKIKEYKEHKDERNKIK</sequence>
<keyword evidence="1" id="KW-0472">Membrane</keyword>
<evidence type="ECO:0000313" key="3">
    <source>
        <dbReference type="EMBL" id="BBE31708.1"/>
    </source>
</evidence>
<feature type="domain" description="GP-PDE" evidence="2">
    <location>
        <begin position="361"/>
        <end position="592"/>
    </location>
</feature>
<dbReference type="Pfam" id="PF10110">
    <property type="entry name" value="GPDPase_memb"/>
    <property type="match status" value="1"/>
</dbReference>
<dbReference type="GO" id="GO:0008081">
    <property type="term" value="F:phosphoric diester hydrolase activity"/>
    <property type="evidence" value="ECO:0007669"/>
    <property type="project" value="InterPro"/>
</dbReference>
<dbReference type="InterPro" id="IPR017946">
    <property type="entry name" value="PLC-like_Pdiesterase_TIM-brl"/>
</dbReference>
<evidence type="ECO:0000256" key="1">
    <source>
        <dbReference type="SAM" id="Phobius"/>
    </source>
</evidence>
<name>A0A7G1G565_9BACT</name>
<dbReference type="InterPro" id="IPR018476">
    <property type="entry name" value="GlyceroP-diester-Pdiesterase_M"/>
</dbReference>
<accession>A0A7G1G565</accession>
<feature type="transmembrane region" description="Helical" evidence="1">
    <location>
        <begin position="273"/>
        <end position="298"/>
    </location>
</feature>
<feature type="transmembrane region" description="Helical" evidence="1">
    <location>
        <begin position="131"/>
        <end position="154"/>
    </location>
</feature>
<dbReference type="InterPro" id="IPR030395">
    <property type="entry name" value="GP_PDE_dom"/>
</dbReference>
<dbReference type="PANTHER" id="PTHR46211">
    <property type="entry name" value="GLYCEROPHOSPHORYL DIESTER PHOSPHODIESTERASE"/>
    <property type="match status" value="1"/>
</dbReference>
<dbReference type="EMBL" id="AP018712">
    <property type="protein sequence ID" value="BBE31708.1"/>
    <property type="molecule type" value="Genomic_DNA"/>
</dbReference>
<dbReference type="PROSITE" id="PS51704">
    <property type="entry name" value="GP_PDE"/>
    <property type="match status" value="1"/>
</dbReference>
<dbReference type="CDD" id="cd08579">
    <property type="entry name" value="GDPD_memb_like"/>
    <property type="match status" value="1"/>
</dbReference>
<keyword evidence="1" id="KW-1133">Transmembrane helix</keyword>
<feature type="transmembrane region" description="Helical" evidence="1">
    <location>
        <begin position="174"/>
        <end position="199"/>
    </location>
</feature>
<gene>
    <name evidence="3" type="ORF">OSSY52_18490</name>
</gene>
<dbReference type="RefSeq" id="WP_190614430.1">
    <property type="nucleotide sequence ID" value="NZ_AP018712.1"/>
</dbReference>
<keyword evidence="4" id="KW-1185">Reference proteome</keyword>
<dbReference type="Pfam" id="PF03009">
    <property type="entry name" value="GDPD"/>
    <property type="match status" value="1"/>
</dbReference>
<keyword evidence="1" id="KW-0812">Transmembrane</keyword>
<feature type="transmembrane region" description="Helical" evidence="1">
    <location>
        <begin position="23"/>
        <end position="49"/>
    </location>
</feature>